<sequence>MAALTRYKIAEGRLNGSQERRRGRPQTRDPKKIMDEALKASAVVEHSVRCPLDLRPKIVCHEEQFHLRWIKEAFYIRSNHSINRDKGVQWQHRSNTPSRVLIQQLIFKALRQPCRHKPRTESRSQIG</sequence>
<proteinExistence type="predicted"/>
<dbReference type="Proteomes" id="UP000046395">
    <property type="component" value="Unassembled WGS sequence"/>
</dbReference>
<organism evidence="1 2">
    <name type="scientific">Trichuris muris</name>
    <name type="common">Mouse whipworm</name>
    <dbReference type="NCBI Taxonomy" id="70415"/>
    <lineage>
        <taxon>Eukaryota</taxon>
        <taxon>Metazoa</taxon>
        <taxon>Ecdysozoa</taxon>
        <taxon>Nematoda</taxon>
        <taxon>Enoplea</taxon>
        <taxon>Dorylaimia</taxon>
        <taxon>Trichinellida</taxon>
        <taxon>Trichuridae</taxon>
        <taxon>Trichuris</taxon>
    </lineage>
</organism>
<evidence type="ECO:0000313" key="1">
    <source>
        <dbReference type="Proteomes" id="UP000046395"/>
    </source>
</evidence>
<keyword evidence="1" id="KW-1185">Reference proteome</keyword>
<dbReference type="AlphaFoldDB" id="A0A5S6QTE7"/>
<evidence type="ECO:0000313" key="2">
    <source>
        <dbReference type="WBParaSite" id="TMUE_2000010651.1"/>
    </source>
</evidence>
<accession>A0A5S6QTE7</accession>
<protein>
    <submittedName>
        <fullName evidence="2">Uncharacterized protein</fullName>
    </submittedName>
</protein>
<reference evidence="2" key="1">
    <citation type="submission" date="2019-12" db="UniProtKB">
        <authorList>
            <consortium name="WormBaseParasite"/>
        </authorList>
    </citation>
    <scope>IDENTIFICATION</scope>
</reference>
<name>A0A5S6QTE7_TRIMR</name>
<dbReference type="WBParaSite" id="TMUE_2000010651.1">
    <property type="protein sequence ID" value="TMUE_2000010651.1"/>
    <property type="gene ID" value="WBGene00301045"/>
</dbReference>